<organism evidence="2 3">
    <name type="scientific">Geomobilimonas luticola</name>
    <dbReference type="NCBI Taxonomy" id="1114878"/>
    <lineage>
        <taxon>Bacteria</taxon>
        <taxon>Pseudomonadati</taxon>
        <taxon>Thermodesulfobacteriota</taxon>
        <taxon>Desulfuromonadia</taxon>
        <taxon>Geobacterales</taxon>
        <taxon>Geobacteraceae</taxon>
        <taxon>Geomobilimonas</taxon>
    </lineage>
</organism>
<evidence type="ECO:0000256" key="1">
    <source>
        <dbReference type="SAM" id="Coils"/>
    </source>
</evidence>
<dbReference type="Proteomes" id="UP000756860">
    <property type="component" value="Unassembled WGS sequence"/>
</dbReference>
<evidence type="ECO:0000313" key="2">
    <source>
        <dbReference type="EMBL" id="MBT0653394.1"/>
    </source>
</evidence>
<evidence type="ECO:0000313" key="3">
    <source>
        <dbReference type="Proteomes" id="UP000756860"/>
    </source>
</evidence>
<reference evidence="2 3" key="1">
    <citation type="submission" date="2021-05" db="EMBL/GenBank/DDBJ databases">
        <title>The draft genome of Geobacter luticola JCM 17780.</title>
        <authorList>
            <person name="Xu Z."/>
            <person name="Masuda Y."/>
            <person name="Itoh H."/>
            <person name="Senoo K."/>
        </authorList>
    </citation>
    <scope>NUCLEOTIDE SEQUENCE [LARGE SCALE GENOMIC DNA]</scope>
    <source>
        <strain evidence="2 3">JCM 17780</strain>
    </source>
</reference>
<proteinExistence type="predicted"/>
<name>A0ABS5SDD6_9BACT</name>
<dbReference type="EMBL" id="JAHCVK010000003">
    <property type="protein sequence ID" value="MBT0653394.1"/>
    <property type="molecule type" value="Genomic_DNA"/>
</dbReference>
<dbReference type="RefSeq" id="WP_214175393.1">
    <property type="nucleotide sequence ID" value="NZ_JAHCVK010000003.1"/>
</dbReference>
<comment type="caution">
    <text evidence="2">The sequence shown here is derived from an EMBL/GenBank/DDBJ whole genome shotgun (WGS) entry which is preliminary data.</text>
</comment>
<keyword evidence="1" id="KW-0175">Coiled coil</keyword>
<feature type="coiled-coil region" evidence="1">
    <location>
        <begin position="1"/>
        <end position="28"/>
    </location>
</feature>
<keyword evidence="3" id="KW-1185">Reference proteome</keyword>
<protein>
    <submittedName>
        <fullName evidence="2">Uncharacterized protein</fullName>
    </submittedName>
</protein>
<accession>A0ABS5SDD6</accession>
<gene>
    <name evidence="2" type="ORF">KI810_10035</name>
</gene>
<sequence>MTIEKDDLAELEKEVRKLLDDNRKFLERVLDDDFEPEETVDDEGPEVAEEL</sequence>